<dbReference type="CDD" id="cd04301">
    <property type="entry name" value="NAT_SF"/>
    <property type="match status" value="1"/>
</dbReference>
<dbReference type="PANTHER" id="PTHR42919:SF8">
    <property type="entry name" value="N-ALPHA-ACETYLTRANSFERASE 50"/>
    <property type="match status" value="1"/>
</dbReference>
<dbReference type="EMBL" id="CP063849">
    <property type="protein sequence ID" value="QOY89752.1"/>
    <property type="molecule type" value="Genomic_DNA"/>
</dbReference>
<reference evidence="4 5" key="1">
    <citation type="submission" date="2020-10" db="EMBL/GenBank/DDBJ databases">
        <title>Complete genome sequence of Paludibaculum fermentans P105T, a facultatively anaerobic acidobacterium capable of dissimilatory Fe(III) reduction.</title>
        <authorList>
            <person name="Dedysh S.N."/>
            <person name="Beletsky A.V."/>
            <person name="Kulichevskaya I.S."/>
            <person name="Mardanov A.V."/>
            <person name="Ravin N.V."/>
        </authorList>
    </citation>
    <scope>NUCLEOTIDE SEQUENCE [LARGE SCALE GENOMIC DNA]</scope>
    <source>
        <strain evidence="4 5">P105</strain>
    </source>
</reference>
<evidence type="ECO:0000256" key="1">
    <source>
        <dbReference type="ARBA" id="ARBA00022679"/>
    </source>
</evidence>
<dbReference type="InterPro" id="IPR016181">
    <property type="entry name" value="Acyl_CoA_acyltransferase"/>
</dbReference>
<protein>
    <submittedName>
        <fullName evidence="4">GNAT family N-acetyltransferase</fullName>
    </submittedName>
</protein>
<evidence type="ECO:0000259" key="3">
    <source>
        <dbReference type="PROSITE" id="PS51186"/>
    </source>
</evidence>
<evidence type="ECO:0000256" key="2">
    <source>
        <dbReference type="ARBA" id="ARBA00023315"/>
    </source>
</evidence>
<dbReference type="AlphaFoldDB" id="A0A7S7SL17"/>
<dbReference type="PANTHER" id="PTHR42919">
    <property type="entry name" value="N-ALPHA-ACETYLTRANSFERASE"/>
    <property type="match status" value="1"/>
</dbReference>
<evidence type="ECO:0000313" key="4">
    <source>
        <dbReference type="EMBL" id="QOY89752.1"/>
    </source>
</evidence>
<keyword evidence="2" id="KW-0012">Acyltransferase</keyword>
<dbReference type="PROSITE" id="PS51186">
    <property type="entry name" value="GNAT"/>
    <property type="match status" value="1"/>
</dbReference>
<dbReference type="Pfam" id="PF00583">
    <property type="entry name" value="Acetyltransf_1"/>
    <property type="match status" value="1"/>
</dbReference>
<dbReference type="KEGG" id="pfer:IRI77_07315"/>
<keyword evidence="1 4" id="KW-0808">Transferase</keyword>
<dbReference type="GO" id="GO:0016747">
    <property type="term" value="F:acyltransferase activity, transferring groups other than amino-acyl groups"/>
    <property type="evidence" value="ECO:0007669"/>
    <property type="project" value="InterPro"/>
</dbReference>
<dbReference type="SUPFAM" id="SSF55729">
    <property type="entry name" value="Acyl-CoA N-acyltransferases (Nat)"/>
    <property type="match status" value="1"/>
</dbReference>
<name>A0A7S7SL17_PALFE</name>
<accession>A0A7S7SL17</accession>
<sequence>MTMSDLDVIERIQKANPTGAQWNPIDYLAYRTVMAEKDGAVIGFLCVHPLPNGVDGRTEVEILNLAIDPAHKRRGVATQLLATLDFQVLYLDVRETNKPALEFYRKHGFKKTGHRRKYYNYPVEDSIMMTRG</sequence>
<proteinExistence type="predicted"/>
<dbReference type="RefSeq" id="WP_194451414.1">
    <property type="nucleotide sequence ID" value="NZ_CP063849.1"/>
</dbReference>
<dbReference type="InterPro" id="IPR051556">
    <property type="entry name" value="N-term/lysine_N-AcTrnsfr"/>
</dbReference>
<organism evidence="4 5">
    <name type="scientific">Paludibaculum fermentans</name>
    <dbReference type="NCBI Taxonomy" id="1473598"/>
    <lineage>
        <taxon>Bacteria</taxon>
        <taxon>Pseudomonadati</taxon>
        <taxon>Acidobacteriota</taxon>
        <taxon>Terriglobia</taxon>
        <taxon>Bryobacterales</taxon>
        <taxon>Bryobacteraceae</taxon>
        <taxon>Paludibaculum</taxon>
    </lineage>
</organism>
<gene>
    <name evidence="4" type="ORF">IRI77_07315</name>
</gene>
<feature type="domain" description="N-acetyltransferase" evidence="3">
    <location>
        <begin position="1"/>
        <end position="130"/>
    </location>
</feature>
<keyword evidence="5" id="KW-1185">Reference proteome</keyword>
<evidence type="ECO:0000313" key="5">
    <source>
        <dbReference type="Proteomes" id="UP000593892"/>
    </source>
</evidence>
<dbReference type="Gene3D" id="3.40.630.30">
    <property type="match status" value="1"/>
</dbReference>
<dbReference type="Proteomes" id="UP000593892">
    <property type="component" value="Chromosome"/>
</dbReference>
<dbReference type="InterPro" id="IPR000182">
    <property type="entry name" value="GNAT_dom"/>
</dbReference>